<protein>
    <submittedName>
        <fullName evidence="3">DNA replication and repair protein RecF</fullName>
    </submittedName>
</protein>
<dbReference type="InterPro" id="IPR038729">
    <property type="entry name" value="Rad50/SbcC_AAA"/>
</dbReference>
<organism evidence="3 4">
    <name type="scientific">Yoonia vestfoldensis</name>
    <dbReference type="NCBI Taxonomy" id="245188"/>
    <lineage>
        <taxon>Bacteria</taxon>
        <taxon>Pseudomonadati</taxon>
        <taxon>Pseudomonadota</taxon>
        <taxon>Alphaproteobacteria</taxon>
        <taxon>Rhodobacterales</taxon>
        <taxon>Paracoccaceae</taxon>
        <taxon>Yoonia</taxon>
    </lineage>
</organism>
<evidence type="ECO:0000259" key="1">
    <source>
        <dbReference type="Pfam" id="PF13166"/>
    </source>
</evidence>
<gene>
    <name evidence="3" type="primary">recF</name>
    <name evidence="3" type="ORF">LOKVESSMR4R_03079</name>
</gene>
<dbReference type="InterPro" id="IPR027417">
    <property type="entry name" value="P-loop_NTPase"/>
</dbReference>
<feature type="domain" description="Rad50/SbcC-type AAA" evidence="2">
    <location>
        <begin position="87"/>
        <end position="309"/>
    </location>
</feature>
<dbReference type="PANTHER" id="PTHR32182:SF0">
    <property type="entry name" value="DNA REPLICATION AND REPAIR PROTEIN RECF"/>
    <property type="match status" value="1"/>
</dbReference>
<keyword evidence="4" id="KW-1185">Reference proteome</keyword>
<dbReference type="GO" id="GO:0000731">
    <property type="term" value="P:DNA synthesis involved in DNA repair"/>
    <property type="evidence" value="ECO:0007669"/>
    <property type="project" value="TreeGrafter"/>
</dbReference>
<feature type="domain" description="Protein CR006 P-loop" evidence="1">
    <location>
        <begin position="554"/>
        <end position="735"/>
    </location>
</feature>
<evidence type="ECO:0000313" key="3">
    <source>
        <dbReference type="EMBL" id="ARU02364.1"/>
    </source>
</evidence>
<dbReference type="AlphaFoldDB" id="A0A1Y0EFH7"/>
<dbReference type="RefSeq" id="WP_162290741.1">
    <property type="nucleotide sequence ID" value="NZ_CP021431.1"/>
</dbReference>
<dbReference type="GO" id="GO:0006302">
    <property type="term" value="P:double-strand break repair"/>
    <property type="evidence" value="ECO:0007669"/>
    <property type="project" value="InterPro"/>
</dbReference>
<dbReference type="Proteomes" id="UP000195273">
    <property type="component" value="Chromosome"/>
</dbReference>
<dbReference type="EMBL" id="CP021431">
    <property type="protein sequence ID" value="ARU02364.1"/>
    <property type="molecule type" value="Genomic_DNA"/>
</dbReference>
<name>A0A1Y0EFH7_9RHOB</name>
<reference evidence="3 4" key="1">
    <citation type="submission" date="2017-05" db="EMBL/GenBank/DDBJ databases">
        <title>Genome Sequence of Loktanella vestfoldensis Strain SMR4r Isolated from a Culture of the Diatom Skeletonema marinoi.</title>
        <authorList>
            <person name="Topel M."/>
            <person name="Pinder M.I.M."/>
            <person name="Johansson O.N."/>
            <person name="Kourtchenko O."/>
            <person name="Godhe A."/>
            <person name="Clarke A.K."/>
        </authorList>
    </citation>
    <scope>NUCLEOTIDE SEQUENCE [LARGE SCALE GENOMIC DNA]</scope>
    <source>
        <strain evidence="3 4">SMR4r</strain>
    </source>
</reference>
<dbReference type="SUPFAM" id="SSF52540">
    <property type="entry name" value="P-loop containing nucleoside triphosphate hydrolases"/>
    <property type="match status" value="1"/>
</dbReference>
<dbReference type="Pfam" id="PF13166">
    <property type="entry name" value="AAA_13"/>
    <property type="match status" value="1"/>
</dbReference>
<evidence type="ECO:0000313" key="4">
    <source>
        <dbReference type="Proteomes" id="UP000195273"/>
    </source>
</evidence>
<dbReference type="Gene3D" id="3.40.50.300">
    <property type="entry name" value="P-loop containing nucleotide triphosphate hydrolases"/>
    <property type="match status" value="2"/>
</dbReference>
<proteinExistence type="predicted"/>
<dbReference type="KEGG" id="lvs:LOKVESSMR4R_03079"/>
<accession>A0A1Y0EFH7</accession>
<dbReference type="InterPro" id="IPR026866">
    <property type="entry name" value="CR006_AAA"/>
</dbReference>
<dbReference type="PANTHER" id="PTHR32182">
    <property type="entry name" value="DNA REPLICATION AND REPAIR PROTEIN RECF"/>
    <property type="match status" value="1"/>
</dbReference>
<dbReference type="Pfam" id="PF13476">
    <property type="entry name" value="AAA_23"/>
    <property type="match status" value="1"/>
</dbReference>
<evidence type="ECO:0000259" key="2">
    <source>
        <dbReference type="Pfam" id="PF13476"/>
    </source>
</evidence>
<dbReference type="GO" id="GO:0016887">
    <property type="term" value="F:ATP hydrolysis activity"/>
    <property type="evidence" value="ECO:0007669"/>
    <property type="project" value="InterPro"/>
</dbReference>
<sequence length="874" mass="96772">MPITNANIQTEVDALRAILDWSKERPAWQRDALRRLLQNGELTDADIVALVELCKDQSKPSHPLREEDVSAQKAGAPTVALKSIRNIQNVNALAEKQTLSFIPKGITIIYGDNGAGKSGYVRILKRSCRARNAKGNKEPILPNIYEKAKGPQYAELEYHAGAQTRKATWQTDQPADALLSEISVFDSRTANVHVEETNDLAYTPFPMKVLERLVAACRSVKETIDSEIAAIKAQTPRSVLNPSCSPNTAVGQMMAKLGKDTKPEGVEALAALSDEEAARLAELAADFAHDPDATARRLRAQKTRLESIRTRLQTLRAAASNENAGQLATLSSDLLAKMEAARLASAALFKNEPLEGVGSETWRILWEAARAYSTAEAYPDTAFPVTGEEARCVLCQQELSEEAVSRVQQFQAFIQDCTQQDEEAARRAFSAFVDTLRSAWLGRRTRLEDRRFLADEFGIQDLAAAYKSFTVRTLWRLRAVLRGGADVALPLPILDELGLDAMIDALDIRANALLADEESPERKALRAELSGLQDRQWLAGVKDDVLAEIRRAKDVDALNTALKDTKQNTITAKNTELSRALITERLRGRFSQEINHLGLAGLAIELEQAGSQSGISRFKVSLMHKKSENAGTILSEGEYRCVALAGFLAELATNDSESGIIFDDPVSSLDHLHREAIAKRLAEEGRKRQVIVFTHDLPFLFLLRNACVQVDDPALKTEVAVRHIQKRQDTSGFCRNEPPEKAQDALSRLKTMRIHLAKARVQYDNDPDGTDWLMTARGLTDSLRQTWEAAVEDSIAPVLRTFSSKVNTKGFAKLSAITEQHAKTMRHHYGECSILLHKISDAMNPVAPTPDRIEKELDALTVWLDDVSTRQKQI</sequence>